<comment type="caution">
    <text evidence="2">The sequence shown here is derived from an EMBL/GenBank/DDBJ whole genome shotgun (WGS) entry which is preliminary data.</text>
</comment>
<dbReference type="Pfam" id="PF00535">
    <property type="entry name" value="Glycos_transf_2"/>
    <property type="match status" value="1"/>
</dbReference>
<dbReference type="InterPro" id="IPR019734">
    <property type="entry name" value="TPR_rpt"/>
</dbReference>
<dbReference type="SUPFAM" id="SSF48452">
    <property type="entry name" value="TPR-like"/>
    <property type="match status" value="1"/>
</dbReference>
<dbReference type="CDD" id="cd02511">
    <property type="entry name" value="Beta4Glucosyltransferase"/>
    <property type="match status" value="1"/>
</dbReference>
<evidence type="ECO:0000259" key="1">
    <source>
        <dbReference type="Pfam" id="PF00535"/>
    </source>
</evidence>
<dbReference type="RefSeq" id="WP_173140239.1">
    <property type="nucleotide sequence ID" value="NZ_CP073365.1"/>
</dbReference>
<dbReference type="Proteomes" id="UP000711047">
    <property type="component" value="Unassembled WGS sequence"/>
</dbReference>
<sequence length="365" mass="42761">MITISLCMIVKNEEAVLARCLDSIHDIVDEINIIDTGSTDSTVEIAKRYTDRVFFFPWTGSFAEARTESFKHATKEYLLYLDADDVILDEDREKLRKLKETLDPSVDSVSMFYDAGTDAYGNVTLRYRRNRMVRRDRNFQWQGEAHQYLNVFGKIINENISVTHKKIKHSVGRNLSIYKTRIERGDVFSPRDYFYYGNELRENGHPEEAIKAYDKNIEMKDGWVEDKFYACINKGDCYRALGDSFNELASLLQSFQFTRTPRPEACSRIGYNFQVNKEYKHAIFWYDLATKLQPDDNQWSFSYPAYSTWYPHLQMCLCYSKLGDLEKANEHNELAATFRPTDAAILHNRQWFEGKVKPKEETPTE</sequence>
<organism evidence="2 3">
    <name type="scientific">Paenibacillus tritici</name>
    <dbReference type="NCBI Taxonomy" id="1873425"/>
    <lineage>
        <taxon>Bacteria</taxon>
        <taxon>Bacillati</taxon>
        <taxon>Bacillota</taxon>
        <taxon>Bacilli</taxon>
        <taxon>Bacillales</taxon>
        <taxon>Paenibacillaceae</taxon>
        <taxon>Paenibacillus</taxon>
    </lineage>
</organism>
<dbReference type="InterPro" id="IPR029044">
    <property type="entry name" value="Nucleotide-diphossugar_trans"/>
</dbReference>
<evidence type="ECO:0000313" key="2">
    <source>
        <dbReference type="EMBL" id="NQX49291.1"/>
    </source>
</evidence>
<proteinExistence type="predicted"/>
<evidence type="ECO:0000313" key="3">
    <source>
        <dbReference type="Proteomes" id="UP000711047"/>
    </source>
</evidence>
<name>A0ABX2DZJ3_9BACL</name>
<dbReference type="PANTHER" id="PTHR43630">
    <property type="entry name" value="POLY-BETA-1,6-N-ACETYL-D-GLUCOSAMINE SYNTHASE"/>
    <property type="match status" value="1"/>
</dbReference>
<protein>
    <submittedName>
        <fullName evidence="2">Glycosyltransferase</fullName>
    </submittedName>
</protein>
<dbReference type="InterPro" id="IPR011990">
    <property type="entry name" value="TPR-like_helical_dom_sf"/>
</dbReference>
<accession>A0ABX2DZJ3</accession>
<dbReference type="PANTHER" id="PTHR43630:SF2">
    <property type="entry name" value="GLYCOSYLTRANSFERASE"/>
    <property type="match status" value="1"/>
</dbReference>
<feature type="domain" description="Glycosyltransferase 2-like" evidence="1">
    <location>
        <begin position="5"/>
        <end position="142"/>
    </location>
</feature>
<gene>
    <name evidence="2" type="ORF">HQN87_28630</name>
</gene>
<dbReference type="EMBL" id="JABMKX010000023">
    <property type="protein sequence ID" value="NQX49291.1"/>
    <property type="molecule type" value="Genomic_DNA"/>
</dbReference>
<dbReference type="Gene3D" id="1.25.40.10">
    <property type="entry name" value="Tetratricopeptide repeat domain"/>
    <property type="match status" value="2"/>
</dbReference>
<keyword evidence="3" id="KW-1185">Reference proteome</keyword>
<dbReference type="InterPro" id="IPR001173">
    <property type="entry name" value="Glyco_trans_2-like"/>
</dbReference>
<reference evidence="2 3" key="1">
    <citation type="submission" date="2020-05" db="EMBL/GenBank/DDBJ databases">
        <title>Paenibacillus glebae, sp. nov., Paenibacillus humi sp. nov., Paenibacillus pedi sp. nov., Paenibacillus terrestris sp. nov. and Paenibacillus terricola sp. nov., isolated from a forest top soil sample.</title>
        <authorList>
            <person name="Qi S."/>
            <person name="Carlier A."/>
            <person name="Cnockaert M."/>
            <person name="Vandamme P."/>
        </authorList>
    </citation>
    <scope>NUCLEOTIDE SEQUENCE [LARGE SCALE GENOMIC DNA]</scope>
    <source>
        <strain evidence="2 3">LMG 29502</strain>
    </source>
</reference>
<dbReference type="SUPFAM" id="SSF53448">
    <property type="entry name" value="Nucleotide-diphospho-sugar transferases"/>
    <property type="match status" value="1"/>
</dbReference>
<dbReference type="SMART" id="SM00028">
    <property type="entry name" value="TPR"/>
    <property type="match status" value="4"/>
</dbReference>
<dbReference type="Gene3D" id="3.90.550.10">
    <property type="entry name" value="Spore Coat Polysaccharide Biosynthesis Protein SpsA, Chain A"/>
    <property type="match status" value="1"/>
</dbReference>